<evidence type="ECO:0000256" key="4">
    <source>
        <dbReference type="PROSITE-ProRule" id="PRU00108"/>
    </source>
</evidence>
<protein>
    <recommendedName>
        <fullName evidence="7">Homeobox domain-containing protein</fullName>
    </recommendedName>
</protein>
<feature type="region of interest" description="Disordered" evidence="6">
    <location>
        <begin position="522"/>
        <end position="557"/>
    </location>
</feature>
<feature type="compositionally biased region" description="Polar residues" evidence="6">
    <location>
        <begin position="361"/>
        <end position="382"/>
    </location>
</feature>
<evidence type="ECO:0000256" key="6">
    <source>
        <dbReference type="SAM" id="MobiDB-lite"/>
    </source>
</evidence>
<feature type="DNA-binding region" description="Homeobox" evidence="4">
    <location>
        <begin position="68"/>
        <end position="127"/>
    </location>
</feature>
<dbReference type="GO" id="GO:0000981">
    <property type="term" value="F:DNA-binding transcription factor activity, RNA polymerase II-specific"/>
    <property type="evidence" value="ECO:0007669"/>
    <property type="project" value="InterPro"/>
</dbReference>
<feature type="compositionally biased region" description="Polar residues" evidence="6">
    <location>
        <begin position="534"/>
        <end position="556"/>
    </location>
</feature>
<feature type="compositionally biased region" description="Polar residues" evidence="6">
    <location>
        <begin position="1"/>
        <end position="17"/>
    </location>
</feature>
<dbReference type="PROSITE" id="PS00027">
    <property type="entry name" value="HOMEOBOX_1"/>
    <property type="match status" value="1"/>
</dbReference>
<evidence type="ECO:0000256" key="3">
    <source>
        <dbReference type="ARBA" id="ARBA00023242"/>
    </source>
</evidence>
<evidence type="ECO:0000313" key="9">
    <source>
        <dbReference type="Proteomes" id="UP001151518"/>
    </source>
</evidence>
<dbReference type="SUPFAM" id="SSF46689">
    <property type="entry name" value="Homeodomain-like"/>
    <property type="match status" value="1"/>
</dbReference>
<feature type="region of interest" description="Disordered" evidence="6">
    <location>
        <begin position="333"/>
        <end position="382"/>
    </location>
</feature>
<dbReference type="EMBL" id="JANBTW010000018">
    <property type="protein sequence ID" value="KAJ2678701.1"/>
    <property type="molecule type" value="Genomic_DNA"/>
</dbReference>
<gene>
    <name evidence="8" type="ORF">GGI25_002085</name>
</gene>
<evidence type="ECO:0000256" key="2">
    <source>
        <dbReference type="ARBA" id="ARBA00023155"/>
    </source>
</evidence>
<dbReference type="GO" id="GO:0005634">
    <property type="term" value="C:nucleus"/>
    <property type="evidence" value="ECO:0007669"/>
    <property type="project" value="UniProtKB-SubCell"/>
</dbReference>
<dbReference type="AlphaFoldDB" id="A0A9W8KZC1"/>
<dbReference type="Pfam" id="PF00046">
    <property type="entry name" value="Homeodomain"/>
    <property type="match status" value="1"/>
</dbReference>
<dbReference type="GO" id="GO:1990837">
    <property type="term" value="F:sequence-specific double-stranded DNA binding"/>
    <property type="evidence" value="ECO:0007669"/>
    <property type="project" value="TreeGrafter"/>
</dbReference>
<dbReference type="InterPro" id="IPR009057">
    <property type="entry name" value="Homeodomain-like_sf"/>
</dbReference>
<keyword evidence="1 4" id="KW-0238">DNA-binding</keyword>
<dbReference type="PANTHER" id="PTHR46255:SF3">
    <property type="entry name" value="HOMEOBOX DOMAIN-CONTAINING PROTEIN"/>
    <property type="match status" value="1"/>
</dbReference>
<dbReference type="SMART" id="SM00389">
    <property type="entry name" value="HOX"/>
    <property type="match status" value="1"/>
</dbReference>
<dbReference type="Proteomes" id="UP001151518">
    <property type="component" value="Unassembled WGS sequence"/>
</dbReference>
<evidence type="ECO:0000259" key="7">
    <source>
        <dbReference type="PROSITE" id="PS50071"/>
    </source>
</evidence>
<feature type="region of interest" description="Disordered" evidence="6">
    <location>
        <begin position="1"/>
        <end position="21"/>
    </location>
</feature>
<dbReference type="CDD" id="cd00086">
    <property type="entry name" value="homeodomain"/>
    <property type="match status" value="1"/>
</dbReference>
<organism evidence="8 9">
    <name type="scientific">Coemansia spiralis</name>
    <dbReference type="NCBI Taxonomy" id="417178"/>
    <lineage>
        <taxon>Eukaryota</taxon>
        <taxon>Fungi</taxon>
        <taxon>Fungi incertae sedis</taxon>
        <taxon>Zoopagomycota</taxon>
        <taxon>Kickxellomycotina</taxon>
        <taxon>Kickxellomycetes</taxon>
        <taxon>Kickxellales</taxon>
        <taxon>Kickxellaceae</taxon>
        <taxon>Coemansia</taxon>
    </lineage>
</organism>
<dbReference type="Gene3D" id="1.10.10.60">
    <property type="entry name" value="Homeodomain-like"/>
    <property type="match status" value="1"/>
</dbReference>
<evidence type="ECO:0000313" key="8">
    <source>
        <dbReference type="EMBL" id="KAJ2678701.1"/>
    </source>
</evidence>
<proteinExistence type="predicted"/>
<keyword evidence="2 4" id="KW-0371">Homeobox</keyword>
<accession>A0A9W8KZC1</accession>
<comment type="caution">
    <text evidence="8">The sequence shown here is derived from an EMBL/GenBank/DDBJ whole genome shotgun (WGS) entry which is preliminary data.</text>
</comment>
<dbReference type="PROSITE" id="PS50071">
    <property type="entry name" value="HOMEOBOX_2"/>
    <property type="match status" value="1"/>
</dbReference>
<evidence type="ECO:0000256" key="5">
    <source>
        <dbReference type="RuleBase" id="RU000682"/>
    </source>
</evidence>
<keyword evidence="3 4" id="KW-0539">Nucleus</keyword>
<evidence type="ECO:0000256" key="1">
    <source>
        <dbReference type="ARBA" id="ARBA00023125"/>
    </source>
</evidence>
<dbReference type="PANTHER" id="PTHR46255">
    <property type="entry name" value="SHORT STATURE HOMEOBOX"/>
    <property type="match status" value="1"/>
</dbReference>
<feature type="domain" description="Homeobox" evidence="7">
    <location>
        <begin position="66"/>
        <end position="126"/>
    </location>
</feature>
<dbReference type="InterPro" id="IPR001356">
    <property type="entry name" value="HD"/>
</dbReference>
<dbReference type="OrthoDB" id="6159439at2759"/>
<name>A0A9W8KZC1_9FUNG</name>
<dbReference type="InterPro" id="IPR052631">
    <property type="entry name" value="Paired_homeobox_Bicoid"/>
</dbReference>
<dbReference type="InterPro" id="IPR017970">
    <property type="entry name" value="Homeobox_CS"/>
</dbReference>
<reference evidence="8" key="1">
    <citation type="submission" date="2022-07" db="EMBL/GenBank/DDBJ databases">
        <title>Phylogenomic reconstructions and comparative analyses of Kickxellomycotina fungi.</title>
        <authorList>
            <person name="Reynolds N.K."/>
            <person name="Stajich J.E."/>
            <person name="Barry K."/>
            <person name="Grigoriev I.V."/>
            <person name="Crous P."/>
            <person name="Smith M.E."/>
        </authorList>
    </citation>
    <scope>NUCLEOTIDE SEQUENCE</scope>
    <source>
        <strain evidence="8">NRRL 3115</strain>
    </source>
</reference>
<sequence length="732" mass="81004">MDSSNQHISSGSATSSHFRPHDNACTSVDAGCSPNSMANHSSFGANGNILPRRYTQIVIKEPSTAEPKKAKRKRITPEQLKELTTVFEKTDTPTHDIREELSKKLNMTNREVQVWFQNRRAKYNRLRIEQQRQLRTNAAIIYSAGMINRAPVSIPVSIATMPAPASISAPPLHSSPATYSHLHQYAHPHVHNQVHGHPIQLPPKSLESTNTPVSPGIPLNQQSSFLSSAITDTHGDYYNAMHPPNQTAASLESRRTFDEIHTSMHRAKSIASASNIPAQHPGTYTLGHTSARTASSHNYQYQYQQQQNCQSQSTVLPESVGLSAELVHCSLTDSSTESNHPYQHYPDTDSSDNIHRRHSQQHSGFQHPLNRQGSSNRCASNGRRNTVSAYQNIGALLENGFKDSEVQPLQRCPTAASSIAVHTKVTDVRARYMPNTPADTPYSHRRYNVVRRSRSPAQNDCYNSGSLHISKADLVQTLPAVADTAATPIKHENAASDTSGRAIKLPSFRTILANVECKNNNGTSTGTAAHPVSSLESQPQHNMRRLSTPTSNTLPSETMLLSPVYKGEGYDEAQFHLQKTAMPHSSYPQQQLEIDSPNQIHFRDCYSERPQCYEHYSQPGYAQCTSSHTYQRYAESQINDAKMGIDVLATAAISVSSAKSSSSLPHLTPLSEFSYRTAPNQYSQSATTLVQQQSDHHSLLPNSNGPELEVVRSRKVTPTEGIGKIPRSWRPW</sequence>
<comment type="subcellular location">
    <subcellularLocation>
        <location evidence="4 5">Nucleus</location>
    </subcellularLocation>
</comment>